<sequence>MNLLALASMSVVIMPVALDAEILRQPETFVSPAGRILIEAGAQARLYCMDLPEGRFDYSRACITADEWQQVSDRIAQDESADRRFRAILQAHNSASRPALR</sequence>
<dbReference type="AlphaFoldDB" id="A0A0G9MXU3"/>
<dbReference type="STRING" id="1581420.AAW00_04130"/>
<reference evidence="1 2" key="1">
    <citation type="submission" date="2015-04" db="EMBL/GenBank/DDBJ databases">
        <title>The draft genome sequence of Erythrobacter luteus KA37.</title>
        <authorList>
            <person name="Zhuang L."/>
            <person name="Liu Y."/>
            <person name="Shao Z."/>
        </authorList>
    </citation>
    <scope>NUCLEOTIDE SEQUENCE [LARGE SCALE GENOMIC DNA]</scope>
    <source>
        <strain evidence="1 2">KA37</strain>
    </source>
</reference>
<organism evidence="1 2">
    <name type="scientific">Aurantiacibacter luteus</name>
    <dbReference type="NCBI Taxonomy" id="1581420"/>
    <lineage>
        <taxon>Bacteria</taxon>
        <taxon>Pseudomonadati</taxon>
        <taxon>Pseudomonadota</taxon>
        <taxon>Alphaproteobacteria</taxon>
        <taxon>Sphingomonadales</taxon>
        <taxon>Erythrobacteraceae</taxon>
        <taxon>Aurantiacibacter</taxon>
    </lineage>
</organism>
<name>A0A0G9MXU3_9SPHN</name>
<dbReference type="Proteomes" id="UP000053464">
    <property type="component" value="Unassembled WGS sequence"/>
</dbReference>
<dbReference type="OrthoDB" id="7411220at2"/>
<proteinExistence type="predicted"/>
<comment type="caution">
    <text evidence="1">The sequence shown here is derived from an EMBL/GenBank/DDBJ whole genome shotgun (WGS) entry which is preliminary data.</text>
</comment>
<evidence type="ECO:0000313" key="1">
    <source>
        <dbReference type="EMBL" id="KLE35607.1"/>
    </source>
</evidence>
<evidence type="ECO:0000313" key="2">
    <source>
        <dbReference type="Proteomes" id="UP000053464"/>
    </source>
</evidence>
<protein>
    <submittedName>
        <fullName evidence="1">Uncharacterized protein</fullName>
    </submittedName>
</protein>
<gene>
    <name evidence="1" type="ORF">AAW00_04130</name>
</gene>
<dbReference type="EMBL" id="LBHB01000001">
    <property type="protein sequence ID" value="KLE35607.1"/>
    <property type="molecule type" value="Genomic_DNA"/>
</dbReference>
<dbReference type="RefSeq" id="WP_047003011.1">
    <property type="nucleotide sequence ID" value="NZ_LBHB01000001.1"/>
</dbReference>
<keyword evidence="2" id="KW-1185">Reference proteome</keyword>
<accession>A0A0G9MXU3</accession>
<dbReference type="PATRIC" id="fig|1581420.6.peg.834"/>